<keyword evidence="3" id="KW-0812">Transmembrane</keyword>
<evidence type="ECO:0000256" key="2">
    <source>
        <dbReference type="PROSITE-ProRule" id="PRU01091"/>
    </source>
</evidence>
<feature type="transmembrane region" description="Helical" evidence="3">
    <location>
        <begin position="133"/>
        <end position="152"/>
    </location>
</feature>
<dbReference type="SUPFAM" id="SSF46894">
    <property type="entry name" value="C-terminal effector domain of the bipartite response regulators"/>
    <property type="match status" value="1"/>
</dbReference>
<dbReference type="InterPro" id="IPR019734">
    <property type="entry name" value="TPR_rpt"/>
</dbReference>
<dbReference type="PROSITE" id="PS51755">
    <property type="entry name" value="OMPR_PHOB"/>
    <property type="match status" value="1"/>
</dbReference>
<protein>
    <submittedName>
        <fullName evidence="5">DNA-binding winged helix-turn-helix (WHTH) protein</fullName>
    </submittedName>
</protein>
<dbReference type="PANTHER" id="PTHR47691">
    <property type="entry name" value="REGULATOR-RELATED"/>
    <property type="match status" value="1"/>
</dbReference>
<evidence type="ECO:0000256" key="1">
    <source>
        <dbReference type="ARBA" id="ARBA00023125"/>
    </source>
</evidence>
<dbReference type="InterPro" id="IPR011990">
    <property type="entry name" value="TPR-like_helical_dom_sf"/>
</dbReference>
<dbReference type="GO" id="GO:0003677">
    <property type="term" value="F:DNA binding"/>
    <property type="evidence" value="ECO:0007669"/>
    <property type="project" value="UniProtKB-UniRule"/>
</dbReference>
<gene>
    <name evidence="5" type="ORF">FHW12_000822</name>
</gene>
<dbReference type="PANTHER" id="PTHR47691:SF3">
    <property type="entry name" value="HTH-TYPE TRANSCRIPTIONAL REGULATOR RV0890C-RELATED"/>
    <property type="match status" value="1"/>
</dbReference>
<evidence type="ECO:0000256" key="3">
    <source>
        <dbReference type="SAM" id="Phobius"/>
    </source>
</evidence>
<dbReference type="SUPFAM" id="SSF48452">
    <property type="entry name" value="TPR-like"/>
    <property type="match status" value="2"/>
</dbReference>
<comment type="caution">
    <text evidence="5">The sequence shown here is derived from an EMBL/GenBank/DDBJ whole genome shotgun (WGS) entry which is preliminary data.</text>
</comment>
<dbReference type="Proteomes" id="UP000550401">
    <property type="component" value="Unassembled WGS sequence"/>
</dbReference>
<reference evidence="5 6" key="1">
    <citation type="submission" date="2020-07" db="EMBL/GenBank/DDBJ databases">
        <title>Genomic Encyclopedia of Type Strains, Phase IV (KMG-V): Genome sequencing to study the core and pangenomes of soil and plant-associated prokaryotes.</title>
        <authorList>
            <person name="Whitman W."/>
        </authorList>
    </citation>
    <scope>NUCLEOTIDE SEQUENCE [LARGE SCALE GENOMIC DNA]</scope>
    <source>
        <strain evidence="5 6">RH2WT43</strain>
    </source>
</reference>
<dbReference type="Gene3D" id="1.25.40.10">
    <property type="entry name" value="Tetratricopeptide repeat domain"/>
    <property type="match status" value="2"/>
</dbReference>
<dbReference type="SMART" id="SM00028">
    <property type="entry name" value="TPR"/>
    <property type="match status" value="4"/>
</dbReference>
<keyword evidence="3" id="KW-0472">Membrane</keyword>
<name>A0A839F366_9GAMM</name>
<dbReference type="Gene3D" id="1.10.10.10">
    <property type="entry name" value="Winged helix-like DNA-binding domain superfamily/Winged helix DNA-binding domain"/>
    <property type="match status" value="1"/>
</dbReference>
<feature type="DNA-binding region" description="OmpR/PhoB-type" evidence="2">
    <location>
        <begin position="6"/>
        <end position="100"/>
    </location>
</feature>
<dbReference type="EMBL" id="JACGXL010000001">
    <property type="protein sequence ID" value="MBA8886631.1"/>
    <property type="molecule type" value="Genomic_DNA"/>
</dbReference>
<sequence length="883" mass="93478">MSTPARPVFTFGAFRLDPADRRLRRDGVPLDLPPKAFDALALLVERAGRLVSKDDFYATLWPRTVVSEANLNKYVWQLRRTLGDGDWIETVPKLGYRFVAAVTVDDATRELPGPLVAPMPAVDAHARASARRVLVGTMAIALAIALVAAAWLRHTQPATTASIAATGTSPLPVARRTLVFAATVPAGDVSHALASSLPALLAEEMALSEDLRVLPRADVGLQFPDLLRPARADDRATGERDYARWRALGADLVASTTLAPEPALGADGLRVDVRVYDIARAELVERIGVAGSGDHLDALVAQAGDRLRNALGLNPLSAALARVRRATSPADADAARAYGEALELESERMANGARERLAFVVARSPGFVPGWIEYARSLYDGGFAAQATAAARDGLVHAAAAPRELRLALEAVQYEASGAWPQAIASYDALYRFYPDRVDYALRLASAQLWGGRPDDADALLASLRRQPGLADDARVLLQDAEIAKQRGDFTRARATATRLLGRADELGAPHLRARALLIRGTAANQLKDHDAAQVDLAAARAAFVAADDAFFVARSDVRLALLAQSRNDLDAAGQRLRAALPVFERLGAQWDENIAIGNLVNVDLQRGDNREARELTERSLALSRTMGDHAGENWALAQLAGFAFAAGQTRAALAAADQAIAGCRAAGDTRNLAWTLADRAQYLDLAGRTDDAVASADEALRQAQAIDDATAQSIALRTRGTAELHGGRDDAARRDLEQALALARRSDEPLYAALAALALADASLEAGDAQAARTRLAPAIAELERSGARGALAQARALQARASAALGEHAAAREQLAASERGAAGADYVDALAARYAAVQLAAAAGDGTRARALAATLRGELEARELAGAARRVDALLAARR</sequence>
<dbReference type="GO" id="GO:0006355">
    <property type="term" value="P:regulation of DNA-templated transcription"/>
    <property type="evidence" value="ECO:0007669"/>
    <property type="project" value="InterPro"/>
</dbReference>
<dbReference type="RefSeq" id="WP_182529695.1">
    <property type="nucleotide sequence ID" value="NZ_JACGXL010000001.1"/>
</dbReference>
<keyword evidence="3" id="KW-1133">Transmembrane helix</keyword>
<dbReference type="GO" id="GO:0000160">
    <property type="term" value="P:phosphorelay signal transduction system"/>
    <property type="evidence" value="ECO:0007669"/>
    <property type="project" value="InterPro"/>
</dbReference>
<proteinExistence type="predicted"/>
<keyword evidence="6" id="KW-1185">Reference proteome</keyword>
<evidence type="ECO:0000259" key="4">
    <source>
        <dbReference type="PROSITE" id="PS51755"/>
    </source>
</evidence>
<dbReference type="InterPro" id="IPR001867">
    <property type="entry name" value="OmpR/PhoB-type_DNA-bd"/>
</dbReference>
<dbReference type="Pfam" id="PF00486">
    <property type="entry name" value="Trans_reg_C"/>
    <property type="match status" value="1"/>
</dbReference>
<evidence type="ECO:0000313" key="5">
    <source>
        <dbReference type="EMBL" id="MBA8886631.1"/>
    </source>
</evidence>
<keyword evidence="1 2" id="KW-0238">DNA-binding</keyword>
<dbReference type="InterPro" id="IPR036388">
    <property type="entry name" value="WH-like_DNA-bd_sf"/>
</dbReference>
<dbReference type="SMART" id="SM00862">
    <property type="entry name" value="Trans_reg_C"/>
    <property type="match status" value="1"/>
</dbReference>
<dbReference type="InterPro" id="IPR016032">
    <property type="entry name" value="Sig_transdc_resp-reg_C-effctor"/>
</dbReference>
<organism evidence="5 6">
    <name type="scientific">Dokdonella fugitiva</name>
    <dbReference type="NCBI Taxonomy" id="328517"/>
    <lineage>
        <taxon>Bacteria</taxon>
        <taxon>Pseudomonadati</taxon>
        <taxon>Pseudomonadota</taxon>
        <taxon>Gammaproteobacteria</taxon>
        <taxon>Lysobacterales</taxon>
        <taxon>Rhodanobacteraceae</taxon>
        <taxon>Dokdonella</taxon>
    </lineage>
</organism>
<feature type="domain" description="OmpR/PhoB-type" evidence="4">
    <location>
        <begin position="6"/>
        <end position="100"/>
    </location>
</feature>
<evidence type="ECO:0000313" key="6">
    <source>
        <dbReference type="Proteomes" id="UP000550401"/>
    </source>
</evidence>
<dbReference type="AlphaFoldDB" id="A0A839F366"/>
<dbReference type="CDD" id="cd00383">
    <property type="entry name" value="trans_reg_C"/>
    <property type="match status" value="1"/>
</dbReference>
<accession>A0A839F366</accession>